<gene>
    <name evidence="1" type="ORF">PoB_000454000</name>
</gene>
<protein>
    <submittedName>
        <fullName evidence="1">Uncharacterized protein</fullName>
    </submittedName>
</protein>
<accession>A0AAV3Y4J9</accession>
<proteinExistence type="predicted"/>
<sequence>MIISHDGGNWGQATLRAWDVMGTAKQSLGDFRSARHHREDSERGKCVFPGSTLVRGEGSFFCAREMNELRRMPGEVVPANWTQETCTSFRPAGGAEGGEACRPGDVSTQECWGSIAMPSMRHVQWEAHTRLQLMTI</sequence>
<evidence type="ECO:0000313" key="2">
    <source>
        <dbReference type="Proteomes" id="UP000735302"/>
    </source>
</evidence>
<dbReference type="EMBL" id="BLXT01000540">
    <property type="protein sequence ID" value="GFN78034.1"/>
    <property type="molecule type" value="Genomic_DNA"/>
</dbReference>
<keyword evidence="2" id="KW-1185">Reference proteome</keyword>
<organism evidence="1 2">
    <name type="scientific">Plakobranchus ocellatus</name>
    <dbReference type="NCBI Taxonomy" id="259542"/>
    <lineage>
        <taxon>Eukaryota</taxon>
        <taxon>Metazoa</taxon>
        <taxon>Spiralia</taxon>
        <taxon>Lophotrochozoa</taxon>
        <taxon>Mollusca</taxon>
        <taxon>Gastropoda</taxon>
        <taxon>Heterobranchia</taxon>
        <taxon>Euthyneura</taxon>
        <taxon>Panpulmonata</taxon>
        <taxon>Sacoglossa</taxon>
        <taxon>Placobranchoidea</taxon>
        <taxon>Plakobranchidae</taxon>
        <taxon>Plakobranchus</taxon>
    </lineage>
</organism>
<comment type="caution">
    <text evidence="1">The sequence shown here is derived from an EMBL/GenBank/DDBJ whole genome shotgun (WGS) entry which is preliminary data.</text>
</comment>
<dbReference type="Proteomes" id="UP000735302">
    <property type="component" value="Unassembled WGS sequence"/>
</dbReference>
<reference evidence="1 2" key="1">
    <citation type="journal article" date="2021" name="Elife">
        <title>Chloroplast acquisition without the gene transfer in kleptoplastic sea slugs, Plakobranchus ocellatus.</title>
        <authorList>
            <person name="Maeda T."/>
            <person name="Takahashi S."/>
            <person name="Yoshida T."/>
            <person name="Shimamura S."/>
            <person name="Takaki Y."/>
            <person name="Nagai Y."/>
            <person name="Toyoda A."/>
            <person name="Suzuki Y."/>
            <person name="Arimoto A."/>
            <person name="Ishii H."/>
            <person name="Satoh N."/>
            <person name="Nishiyama T."/>
            <person name="Hasebe M."/>
            <person name="Maruyama T."/>
            <person name="Minagawa J."/>
            <person name="Obokata J."/>
            <person name="Shigenobu S."/>
        </authorList>
    </citation>
    <scope>NUCLEOTIDE SEQUENCE [LARGE SCALE GENOMIC DNA]</scope>
</reference>
<dbReference type="AlphaFoldDB" id="A0AAV3Y4J9"/>
<name>A0AAV3Y4J9_9GAST</name>
<evidence type="ECO:0000313" key="1">
    <source>
        <dbReference type="EMBL" id="GFN78034.1"/>
    </source>
</evidence>